<dbReference type="PANTHER" id="PTHR31639:SF312">
    <property type="entry name" value="CYCLIN-LIKE F-BOX"/>
    <property type="match status" value="1"/>
</dbReference>
<dbReference type="STRING" id="542762.A0A4S4EWL8"/>
<organism evidence="1 2">
    <name type="scientific">Camellia sinensis var. sinensis</name>
    <name type="common">China tea</name>
    <dbReference type="NCBI Taxonomy" id="542762"/>
    <lineage>
        <taxon>Eukaryota</taxon>
        <taxon>Viridiplantae</taxon>
        <taxon>Streptophyta</taxon>
        <taxon>Embryophyta</taxon>
        <taxon>Tracheophyta</taxon>
        <taxon>Spermatophyta</taxon>
        <taxon>Magnoliopsida</taxon>
        <taxon>eudicotyledons</taxon>
        <taxon>Gunneridae</taxon>
        <taxon>Pentapetalae</taxon>
        <taxon>asterids</taxon>
        <taxon>Ericales</taxon>
        <taxon>Theaceae</taxon>
        <taxon>Camellia</taxon>
    </lineage>
</organism>
<keyword evidence="2" id="KW-1185">Reference proteome</keyword>
<dbReference type="Proteomes" id="UP000306102">
    <property type="component" value="Unassembled WGS sequence"/>
</dbReference>
<dbReference type="SUPFAM" id="SSF52047">
    <property type="entry name" value="RNI-like"/>
    <property type="match status" value="1"/>
</dbReference>
<dbReference type="PANTHER" id="PTHR31639">
    <property type="entry name" value="F-BOX PROTEIN-LIKE"/>
    <property type="match status" value="1"/>
</dbReference>
<dbReference type="InterPro" id="IPR036047">
    <property type="entry name" value="F-box-like_dom_sf"/>
</dbReference>
<accession>A0A4S4EWL8</accession>
<sequence>MPYLLLPGRIPSVSRTRTRVVSYRHGYFAKTDESVYRRALCRDKVLVKRFFHHSPPACSILIPIETRSDRAVPTRDRFSTLPVEIKLNILEHIPFEEAARTSILSRTSNWSEYPQVILDKLLFEERGRWISLLPTAWVTKVAEILNNHRKGPIPIRKFIIHIPDMVFKWGLYINIWISFLSKNGIKELSVDNWNIITCELSYFLFECYELTRLMLRNCTFYKSFGGFQNLRFLRLEKIAFGSVIVGDVTLRLSTPSLVRAELVECLGFQYLNIRAPKLEHFVVANNDGMSRDDVNQMGLNMAGPNFNAVCSHLQNYFSGRSVIFLSMNSVSQKVNHLQLRTKTRVVEVKRRRPLSRAPKFE</sequence>
<comment type="caution">
    <text evidence="1">The sequence shown here is derived from an EMBL/GenBank/DDBJ whole genome shotgun (WGS) entry which is preliminary data.</text>
</comment>
<proteinExistence type="predicted"/>
<evidence type="ECO:0000313" key="2">
    <source>
        <dbReference type="Proteomes" id="UP000306102"/>
    </source>
</evidence>
<protein>
    <recommendedName>
        <fullName evidence="3">F-box domain-containing protein</fullName>
    </recommendedName>
</protein>
<evidence type="ECO:0008006" key="3">
    <source>
        <dbReference type="Google" id="ProtNLM"/>
    </source>
</evidence>
<name>A0A4S4EWL8_CAMSN</name>
<reference evidence="1 2" key="1">
    <citation type="journal article" date="2018" name="Proc. Natl. Acad. Sci. U.S.A.">
        <title>Draft genome sequence of Camellia sinensis var. sinensis provides insights into the evolution of the tea genome and tea quality.</title>
        <authorList>
            <person name="Wei C."/>
            <person name="Yang H."/>
            <person name="Wang S."/>
            <person name="Zhao J."/>
            <person name="Liu C."/>
            <person name="Gao L."/>
            <person name="Xia E."/>
            <person name="Lu Y."/>
            <person name="Tai Y."/>
            <person name="She G."/>
            <person name="Sun J."/>
            <person name="Cao H."/>
            <person name="Tong W."/>
            <person name="Gao Q."/>
            <person name="Li Y."/>
            <person name="Deng W."/>
            <person name="Jiang X."/>
            <person name="Wang W."/>
            <person name="Chen Q."/>
            <person name="Zhang S."/>
            <person name="Li H."/>
            <person name="Wu J."/>
            <person name="Wang P."/>
            <person name="Li P."/>
            <person name="Shi C."/>
            <person name="Zheng F."/>
            <person name="Jian J."/>
            <person name="Huang B."/>
            <person name="Shan D."/>
            <person name="Shi M."/>
            <person name="Fang C."/>
            <person name="Yue Y."/>
            <person name="Li F."/>
            <person name="Li D."/>
            <person name="Wei S."/>
            <person name="Han B."/>
            <person name="Jiang C."/>
            <person name="Yin Y."/>
            <person name="Xia T."/>
            <person name="Zhang Z."/>
            <person name="Bennetzen J.L."/>
            <person name="Zhao S."/>
            <person name="Wan X."/>
        </authorList>
    </citation>
    <scope>NUCLEOTIDE SEQUENCE [LARGE SCALE GENOMIC DNA]</scope>
    <source>
        <strain evidence="2">cv. Shuchazao</strain>
        <tissue evidence="1">Leaf</tissue>
    </source>
</reference>
<dbReference type="EMBL" id="SDRB02001641">
    <property type="protein sequence ID" value="THG20944.1"/>
    <property type="molecule type" value="Genomic_DNA"/>
</dbReference>
<dbReference type="AlphaFoldDB" id="A0A4S4EWL8"/>
<dbReference type="SUPFAM" id="SSF81383">
    <property type="entry name" value="F-box domain"/>
    <property type="match status" value="1"/>
</dbReference>
<evidence type="ECO:0000313" key="1">
    <source>
        <dbReference type="EMBL" id="THG20944.1"/>
    </source>
</evidence>
<gene>
    <name evidence="1" type="ORF">TEA_008424</name>
</gene>